<dbReference type="Proteomes" id="UP000217881">
    <property type="component" value="Unassembled WGS sequence"/>
</dbReference>
<evidence type="ECO:0000313" key="5">
    <source>
        <dbReference type="Proteomes" id="UP000218377"/>
    </source>
</evidence>
<protein>
    <submittedName>
        <fullName evidence="1">DUF2695 domain-containing protein</fullName>
    </submittedName>
</protein>
<sequence>MRTRPFRCVISENSTHLVHSPVVISFHVSGVWNRCRMDKDTMESEVRTIVDAASARILTPREGECLVCYVFRQLGEFGCDGTHRFAQTFRDRTAPRATALMERLGSMGACCCDCEVFNNAYTFSERPWITGAAFGADIGTGFESHEPVDLREEFGVNEPPAKIFYLCCQFVRRGSTQPCPNWVRMSRW</sequence>
<dbReference type="Proteomes" id="UP000218377">
    <property type="component" value="Unassembled WGS sequence"/>
</dbReference>
<name>A0A2A3X645_BREAU</name>
<evidence type="ECO:0000313" key="3">
    <source>
        <dbReference type="EMBL" id="PCC52786.1"/>
    </source>
</evidence>
<evidence type="ECO:0000313" key="6">
    <source>
        <dbReference type="Proteomes" id="UP000282731"/>
    </source>
</evidence>
<evidence type="ECO:0000313" key="4">
    <source>
        <dbReference type="Proteomes" id="UP000217881"/>
    </source>
</evidence>
<dbReference type="Pfam" id="PF10905">
    <property type="entry name" value="DUF2695"/>
    <property type="match status" value="1"/>
</dbReference>
<organism evidence="2 5">
    <name type="scientific">Brevibacterium aurantiacum</name>
    <dbReference type="NCBI Taxonomy" id="273384"/>
    <lineage>
        <taxon>Bacteria</taxon>
        <taxon>Bacillati</taxon>
        <taxon>Actinomycetota</taxon>
        <taxon>Actinomycetes</taxon>
        <taxon>Micrococcales</taxon>
        <taxon>Brevibacteriaceae</taxon>
        <taxon>Brevibacterium</taxon>
    </lineage>
</organism>
<evidence type="ECO:0000313" key="1">
    <source>
        <dbReference type="EMBL" id="AZT97008.1"/>
    </source>
</evidence>
<dbReference type="EMBL" id="CP025334">
    <property type="protein sequence ID" value="AZT97008.1"/>
    <property type="molecule type" value="Genomic_DNA"/>
</dbReference>
<dbReference type="AlphaFoldDB" id="A0A2A3X645"/>
<gene>
    <name evidence="3" type="ORF">CIK59_14375</name>
    <name evidence="2" type="ORF">CIK79_16005</name>
    <name evidence="1" type="ORF">CXR27_08320</name>
</gene>
<dbReference type="Proteomes" id="UP000282731">
    <property type="component" value="Chromosome"/>
</dbReference>
<reference evidence="1 6" key="2">
    <citation type="submission" date="2017-12" db="EMBL/GenBank/DDBJ databases">
        <authorList>
            <person name="Levesque S."/>
        </authorList>
    </citation>
    <scope>NUCLEOTIDE SEQUENCE [LARGE SCALE GENOMIC DNA]</scope>
    <source>
        <strain evidence="1 6">SMQ-1420</strain>
    </source>
</reference>
<evidence type="ECO:0000313" key="2">
    <source>
        <dbReference type="EMBL" id="PCC19664.1"/>
    </source>
</evidence>
<reference evidence="4 5" key="1">
    <citation type="journal article" date="2017" name="Elife">
        <title>Extensive horizontal gene transfer in cheese-associated bacteria.</title>
        <authorList>
            <person name="Bonham K.S."/>
            <person name="Wolfe B.E."/>
            <person name="Dutton R.J."/>
        </authorList>
    </citation>
    <scope>NUCLEOTIDE SEQUENCE [LARGE SCALE GENOMIC DNA]</scope>
    <source>
        <strain evidence="3 4">738_8</strain>
        <strain evidence="2 5">JB5</strain>
    </source>
</reference>
<proteinExistence type="predicted"/>
<dbReference type="EMBL" id="NRGX01000001">
    <property type="protein sequence ID" value="PCC19664.1"/>
    <property type="molecule type" value="Genomic_DNA"/>
</dbReference>
<dbReference type="InterPro" id="IPR024248">
    <property type="entry name" value="DUF2695"/>
</dbReference>
<dbReference type="EMBL" id="NRHA01000016">
    <property type="protein sequence ID" value="PCC52786.1"/>
    <property type="molecule type" value="Genomic_DNA"/>
</dbReference>
<reference evidence="1 6" key="3">
    <citation type="submission" date="2019-01" db="EMBL/GenBank/DDBJ databases">
        <title>Comparative genomic analysis of Brevibacterium aurantiacum sheds light on its evolution and its adaptation to smear-ripened cheeses.</title>
        <authorList>
            <person name="Moineau S."/>
        </authorList>
    </citation>
    <scope>NUCLEOTIDE SEQUENCE [LARGE SCALE GENOMIC DNA]</scope>
    <source>
        <strain evidence="1 6">SMQ-1420</strain>
    </source>
</reference>
<accession>A0A2A3X645</accession>